<keyword evidence="1" id="KW-0472">Membrane</keyword>
<reference evidence="2" key="1">
    <citation type="journal article" date="2020" name="Nature">
        <title>Giant virus diversity and host interactions through global metagenomics.</title>
        <authorList>
            <person name="Schulz F."/>
            <person name="Roux S."/>
            <person name="Paez-Espino D."/>
            <person name="Jungbluth S."/>
            <person name="Walsh D.A."/>
            <person name="Denef V.J."/>
            <person name="McMahon K.D."/>
            <person name="Konstantinidis K.T."/>
            <person name="Eloe-Fadrosh E.A."/>
            <person name="Kyrpides N.C."/>
            <person name="Woyke T."/>
        </authorList>
    </citation>
    <scope>NUCLEOTIDE SEQUENCE</scope>
    <source>
        <strain evidence="2">GVMAG-M-3300020565-3</strain>
    </source>
</reference>
<sequence>MIIIYLNEMRNISTFVYNFHYIKDLSRIIMTEKCNSVYCEAETDRYQMAKNSYKLLLPNDIFNSKTYIIFTFIVAILIYIYFYFILFNSGDNDGGGESDANYYVLNLLMLALLLGIIIYRYVPNDETGYLNYFGKVNDTDSFSSTFKLYILVLLIAITRVIFLIKRKQAGSEGLLIMTVKYLCFMFAIILLFNLMNIVMTFRNNKTPILKTKSLVWSLKNSFEGMLDKFSLTQIAHLNKDISDEYKKIIYIKQLLATKEIADTDTISAIIDVLLAFEELSTIVIKNYGGIDSANSINLKYIIDLKKIINDKTAKIIEKKDGAEAAEQPTVSNLSLIYDKFVKIPHHYNADEHSTNNNENNTDYVYTADISYDNANLFYEKYWDLNANTGDFLYNYDYFVSSFLFGGYRPNLFKILIVIVIFIVVIYILALINGIILVKNTAELTELFNKVYSIIYPLILFVILITYILLFIRFNTMFNSSVIYKCLDSSYKRSLNKLNNVVVPYIRMYDNKILKGNKNYLQHYIITNVFYSILSGNIKLAANTEGKSIINEPQENENYYDIPRIKSTRLKLTTLNSSVLSNDNEFREYYKAKFENLYKDGYDKKHAESIYEVFRHLFGADSTIRSSEAGIDAYFKEIISRDNILKIYLIIKKCVSLFNEETFNNNLIYYNNHENKQKGVNIDAYNKFKFYKYGDKVIPYKFILKLNTFTDYTEFVKDINVKVRVEFDKNIADYFSPTTSLTSLTNILDNSTDSEDLLSQAADLENKKDKNLIILITMYLLILAHINYNRIEYNSIVVDANANTSAITAATARKKAIYEKKTTYLYKLISNILYDDTYDIDDTFVTNSDSNSNTNGIVSISLTNGGSGYTTPPTINLIPVEDVGTGAVAEALLTRTPIRVINITNGGAGYITAPTINIRGGGATIQATATATINQLRGIITGIQIDTAGSGYTKVPTIDIIGGGGTTSAIAEAILNSSSVESIQITNEGSGYTTAPAVNITGGGGTGATAVALNSLLIGGGEYEKYKHLSYIYNYLETRFVNISANNNKNYLANIIKGINNKISDSSGSGDEDKIMNMEGKSSMYMFNDNINLMKTPEEYENEDEVLNAANNVSTGSLATTYVFNIILIIVYFKVISANIK</sequence>
<feature type="transmembrane region" description="Helical" evidence="1">
    <location>
        <begin position="771"/>
        <end position="787"/>
    </location>
</feature>
<accession>A0A6C0CF88</accession>
<organism evidence="2">
    <name type="scientific">viral metagenome</name>
    <dbReference type="NCBI Taxonomy" id="1070528"/>
    <lineage>
        <taxon>unclassified sequences</taxon>
        <taxon>metagenomes</taxon>
        <taxon>organismal metagenomes</taxon>
    </lineage>
</organism>
<feature type="transmembrane region" description="Helical" evidence="1">
    <location>
        <begin position="449"/>
        <end position="471"/>
    </location>
</feature>
<feature type="transmembrane region" description="Helical" evidence="1">
    <location>
        <begin position="174"/>
        <end position="195"/>
    </location>
</feature>
<dbReference type="AlphaFoldDB" id="A0A6C0CF88"/>
<dbReference type="EMBL" id="MN739391">
    <property type="protein sequence ID" value="QHT02274.1"/>
    <property type="molecule type" value="Genomic_DNA"/>
</dbReference>
<keyword evidence="1" id="KW-0812">Transmembrane</keyword>
<evidence type="ECO:0000313" key="2">
    <source>
        <dbReference type="EMBL" id="QHT02274.1"/>
    </source>
</evidence>
<feature type="transmembrane region" description="Helical" evidence="1">
    <location>
        <begin position="414"/>
        <end position="437"/>
    </location>
</feature>
<feature type="transmembrane region" description="Helical" evidence="1">
    <location>
        <begin position="142"/>
        <end position="162"/>
    </location>
</feature>
<protein>
    <submittedName>
        <fullName evidence="2">Uncharacterized protein</fullName>
    </submittedName>
</protein>
<proteinExistence type="predicted"/>
<keyword evidence="1" id="KW-1133">Transmembrane helix</keyword>
<evidence type="ECO:0000256" key="1">
    <source>
        <dbReference type="SAM" id="Phobius"/>
    </source>
</evidence>
<name>A0A6C0CF88_9ZZZZ</name>
<feature type="transmembrane region" description="Helical" evidence="1">
    <location>
        <begin position="1121"/>
        <end position="1139"/>
    </location>
</feature>
<feature type="transmembrane region" description="Helical" evidence="1">
    <location>
        <begin position="67"/>
        <end position="88"/>
    </location>
</feature>
<feature type="transmembrane region" description="Helical" evidence="1">
    <location>
        <begin position="100"/>
        <end position="122"/>
    </location>
</feature>